<keyword evidence="1" id="KW-0472">Membrane</keyword>
<accession>A0ABW6I919</accession>
<feature type="transmembrane region" description="Helical" evidence="1">
    <location>
        <begin position="20"/>
        <end position="39"/>
    </location>
</feature>
<name>A0ABW6I919_9CYAN</name>
<keyword evidence="1" id="KW-0812">Transmembrane</keyword>
<keyword evidence="1" id="KW-1133">Transmembrane helix</keyword>
<organism evidence="2 3">
    <name type="scientific">Almyronema epifaneia S1</name>
    <dbReference type="NCBI Taxonomy" id="2991925"/>
    <lineage>
        <taxon>Bacteria</taxon>
        <taxon>Bacillati</taxon>
        <taxon>Cyanobacteriota</taxon>
        <taxon>Cyanophyceae</taxon>
        <taxon>Nodosilineales</taxon>
        <taxon>Nodosilineaceae</taxon>
        <taxon>Almyronema</taxon>
        <taxon>Almyronema epifaneia</taxon>
    </lineage>
</organism>
<proteinExistence type="predicted"/>
<gene>
    <name evidence="2" type="ORF">ACFVKH_00090</name>
</gene>
<dbReference type="Proteomes" id="UP001600165">
    <property type="component" value="Unassembled WGS sequence"/>
</dbReference>
<dbReference type="EMBL" id="JBHZOL010000001">
    <property type="protein sequence ID" value="MFE4104653.1"/>
    <property type="molecule type" value="Genomic_DNA"/>
</dbReference>
<comment type="caution">
    <text evidence="2">The sequence shown here is derived from an EMBL/GenBank/DDBJ whole genome shotgun (WGS) entry which is preliminary data.</text>
</comment>
<sequence length="141" mass="15950">MAQRSVRLQQQTTADPLSSLRYWLVGSTLLAVVGVLADFRPLLTSQPEPAVDTEICQEVIHPESRLSRDRLSQLLSIPERSSREAVQQLIAAPFCTLPPLTVRAGAVAEREAYPLEFDPGTWFILLYEEDEYVGYDFSFRH</sequence>
<protein>
    <recommendedName>
        <fullName evidence="4">DUF3192 domain-containing protein</fullName>
    </recommendedName>
</protein>
<keyword evidence="3" id="KW-1185">Reference proteome</keyword>
<evidence type="ECO:0000313" key="3">
    <source>
        <dbReference type="Proteomes" id="UP001600165"/>
    </source>
</evidence>
<evidence type="ECO:0000256" key="1">
    <source>
        <dbReference type="SAM" id="Phobius"/>
    </source>
</evidence>
<evidence type="ECO:0008006" key="4">
    <source>
        <dbReference type="Google" id="ProtNLM"/>
    </source>
</evidence>
<evidence type="ECO:0000313" key="2">
    <source>
        <dbReference type="EMBL" id="MFE4104653.1"/>
    </source>
</evidence>
<dbReference type="RefSeq" id="WP_377960137.1">
    <property type="nucleotide sequence ID" value="NZ_JBHZOL010000001.1"/>
</dbReference>
<reference evidence="2 3" key="1">
    <citation type="submission" date="2024-10" db="EMBL/GenBank/DDBJ databases">
        <authorList>
            <person name="Ratan Roy A."/>
            <person name="Morales Sandoval P.H."/>
            <person name="De Los Santos Villalobos S."/>
            <person name="Chakraborty S."/>
            <person name="Mukherjee J."/>
        </authorList>
    </citation>
    <scope>NUCLEOTIDE SEQUENCE [LARGE SCALE GENOMIC DNA]</scope>
    <source>
        <strain evidence="2 3">S1</strain>
    </source>
</reference>